<feature type="compositionally biased region" description="Basic and acidic residues" evidence="1">
    <location>
        <begin position="1"/>
        <end position="11"/>
    </location>
</feature>
<keyword evidence="3" id="KW-1185">Reference proteome</keyword>
<dbReference type="AlphaFoldDB" id="A0A934K487"/>
<dbReference type="EMBL" id="JAEKNR010000097">
    <property type="protein sequence ID" value="MBJ7598150.1"/>
    <property type="molecule type" value="Genomic_DNA"/>
</dbReference>
<comment type="caution">
    <text evidence="2">The sequence shown here is derived from an EMBL/GenBank/DDBJ whole genome shotgun (WGS) entry which is preliminary data.</text>
</comment>
<name>A0A934K487_9BACT</name>
<evidence type="ECO:0000313" key="3">
    <source>
        <dbReference type="Proteomes" id="UP000612893"/>
    </source>
</evidence>
<dbReference type="Proteomes" id="UP000612893">
    <property type="component" value="Unassembled WGS sequence"/>
</dbReference>
<protein>
    <submittedName>
        <fullName evidence="2">Uncharacterized protein</fullName>
    </submittedName>
</protein>
<sequence length="111" mass="12665">MADKDGHRDARQGGGETGAGDVSLEAQEGSDSGPSTAVRRGIAVYREMLRFEEEILRRMRSWATSQPDGIRRSVQASDIEPMERLVEQFRERLVYWQQRERQPGRTDAELT</sequence>
<feature type="region of interest" description="Disordered" evidence="1">
    <location>
        <begin position="1"/>
        <end position="37"/>
    </location>
</feature>
<reference evidence="2" key="1">
    <citation type="submission" date="2020-10" db="EMBL/GenBank/DDBJ databases">
        <title>Ca. Dormibacterota MAGs.</title>
        <authorList>
            <person name="Montgomery K."/>
        </authorList>
    </citation>
    <scope>NUCLEOTIDE SEQUENCE [LARGE SCALE GENOMIC DNA]</scope>
    <source>
        <strain evidence="2">SC8812_S17_10</strain>
    </source>
</reference>
<evidence type="ECO:0000256" key="1">
    <source>
        <dbReference type="SAM" id="MobiDB-lite"/>
    </source>
</evidence>
<organism evidence="2 3">
    <name type="scientific">Candidatus Nephthysia bennettiae</name>
    <dbReference type="NCBI Taxonomy" id="3127016"/>
    <lineage>
        <taxon>Bacteria</taxon>
        <taxon>Bacillati</taxon>
        <taxon>Candidatus Dormiibacterota</taxon>
        <taxon>Candidatus Dormibacteria</taxon>
        <taxon>Candidatus Dormibacterales</taxon>
        <taxon>Candidatus Dormibacteraceae</taxon>
        <taxon>Candidatus Nephthysia</taxon>
    </lineage>
</organism>
<accession>A0A934K487</accession>
<dbReference type="RefSeq" id="WP_338200926.1">
    <property type="nucleotide sequence ID" value="NZ_JAEKNR010000097.1"/>
</dbReference>
<proteinExistence type="predicted"/>
<gene>
    <name evidence="2" type="ORF">JF922_08705</name>
</gene>
<evidence type="ECO:0000313" key="2">
    <source>
        <dbReference type="EMBL" id="MBJ7598150.1"/>
    </source>
</evidence>